<dbReference type="AlphaFoldDB" id="A0A0N4WMR6"/>
<feature type="region of interest" description="Disordered" evidence="1">
    <location>
        <begin position="1"/>
        <end position="28"/>
    </location>
</feature>
<sequence>MPTVTADEVDASPSVSEPASKKEKKHVKRVDRILGEIRSKKVPKMSAGTSSQQIIQPVILVVPTDNIAATVEALKSVFRTTCETSVQVLPNGYECDTSVAEKNTVAVGMDQPSCYDFGGQFNSPSPYFFPPSACPNTANASSSTEGQLLDYTQNPICYEAQQTSEVYDSGVLPQTRVRNRTTSTSRQYLDEVYSGGTGDGVALEAPLARTFGTMVDEKVFASVRNAETSMDAAEFDLLRNIETQTTLNDVGLMTDFWTDMGHSP</sequence>
<dbReference type="Proteomes" id="UP000268014">
    <property type="component" value="Unassembled WGS sequence"/>
</dbReference>
<accession>A0A0N4WMR6</accession>
<evidence type="ECO:0000313" key="4">
    <source>
        <dbReference type="WBParaSite" id="HPLM_0001251801-mRNA-1"/>
    </source>
</evidence>
<dbReference type="EMBL" id="UZAF01017888">
    <property type="protein sequence ID" value="VDO45876.1"/>
    <property type="molecule type" value="Genomic_DNA"/>
</dbReference>
<evidence type="ECO:0000313" key="3">
    <source>
        <dbReference type="Proteomes" id="UP000268014"/>
    </source>
</evidence>
<organism evidence="4">
    <name type="scientific">Haemonchus placei</name>
    <name type="common">Barber's pole worm</name>
    <dbReference type="NCBI Taxonomy" id="6290"/>
    <lineage>
        <taxon>Eukaryota</taxon>
        <taxon>Metazoa</taxon>
        <taxon>Ecdysozoa</taxon>
        <taxon>Nematoda</taxon>
        <taxon>Chromadorea</taxon>
        <taxon>Rhabditida</taxon>
        <taxon>Rhabditina</taxon>
        <taxon>Rhabditomorpha</taxon>
        <taxon>Strongyloidea</taxon>
        <taxon>Trichostrongylidae</taxon>
        <taxon>Haemonchus</taxon>
    </lineage>
</organism>
<reference evidence="2 3" key="2">
    <citation type="submission" date="2018-11" db="EMBL/GenBank/DDBJ databases">
        <authorList>
            <consortium name="Pathogen Informatics"/>
        </authorList>
    </citation>
    <scope>NUCLEOTIDE SEQUENCE [LARGE SCALE GENOMIC DNA]</scope>
    <source>
        <strain evidence="2 3">MHpl1</strain>
    </source>
</reference>
<keyword evidence="3" id="KW-1185">Reference proteome</keyword>
<name>A0A0N4WMR6_HAEPC</name>
<dbReference type="OrthoDB" id="5839920at2759"/>
<protein>
    <submittedName>
        <fullName evidence="4">Glyco_trans_2-like domain-containing protein</fullName>
    </submittedName>
</protein>
<dbReference type="WBParaSite" id="HPLM_0001251801-mRNA-1">
    <property type="protein sequence ID" value="HPLM_0001251801-mRNA-1"/>
    <property type="gene ID" value="HPLM_0001251801"/>
</dbReference>
<evidence type="ECO:0000313" key="2">
    <source>
        <dbReference type="EMBL" id="VDO45876.1"/>
    </source>
</evidence>
<evidence type="ECO:0000256" key="1">
    <source>
        <dbReference type="SAM" id="MobiDB-lite"/>
    </source>
</evidence>
<reference evidence="4" key="1">
    <citation type="submission" date="2017-02" db="UniProtKB">
        <authorList>
            <consortium name="WormBaseParasite"/>
        </authorList>
    </citation>
    <scope>IDENTIFICATION</scope>
</reference>
<dbReference type="OMA" id="PICYEAQ"/>
<proteinExistence type="predicted"/>
<gene>
    <name evidence="2" type="ORF">HPLM_LOCUS12510</name>
</gene>